<dbReference type="SUPFAM" id="SSF56801">
    <property type="entry name" value="Acetyl-CoA synthetase-like"/>
    <property type="match status" value="1"/>
</dbReference>
<dbReference type="OrthoDB" id="16262at2759"/>
<evidence type="ECO:0000313" key="6">
    <source>
        <dbReference type="Proteomes" id="UP000241890"/>
    </source>
</evidence>
<dbReference type="Gene3D" id="3.40.50.12780">
    <property type="entry name" value="N-terminal domain of ligase-like"/>
    <property type="match status" value="1"/>
</dbReference>
<evidence type="ECO:0000259" key="4">
    <source>
        <dbReference type="Pfam" id="PF13193"/>
    </source>
</evidence>
<dbReference type="PANTHER" id="PTHR24096:SF149">
    <property type="entry name" value="AMP-BINDING DOMAIN-CONTAINING PROTEIN-RELATED"/>
    <property type="match status" value="1"/>
</dbReference>
<dbReference type="InterPro" id="IPR025110">
    <property type="entry name" value="AMP-bd_C"/>
</dbReference>
<dbReference type="GO" id="GO:0016405">
    <property type="term" value="F:CoA-ligase activity"/>
    <property type="evidence" value="ECO:0007669"/>
    <property type="project" value="TreeGrafter"/>
</dbReference>
<evidence type="ECO:0000256" key="1">
    <source>
        <dbReference type="ARBA" id="ARBA00006432"/>
    </source>
</evidence>
<dbReference type="InterPro" id="IPR045851">
    <property type="entry name" value="AMP-bd_C_sf"/>
</dbReference>
<dbReference type="AlphaFoldDB" id="A0A2R5GFB8"/>
<dbReference type="PANTHER" id="PTHR24096">
    <property type="entry name" value="LONG-CHAIN-FATTY-ACID--COA LIGASE"/>
    <property type="match status" value="1"/>
</dbReference>
<dbReference type="InterPro" id="IPR042099">
    <property type="entry name" value="ANL_N_sf"/>
</dbReference>
<dbReference type="InParanoid" id="A0A2R5GFB8"/>
<dbReference type="InterPro" id="IPR000873">
    <property type="entry name" value="AMP-dep_synth/lig_dom"/>
</dbReference>
<comment type="caution">
    <text evidence="5">The sequence shown here is derived from an EMBL/GenBank/DDBJ whole genome shotgun (WGS) entry which is preliminary data.</text>
</comment>
<dbReference type="EMBL" id="BEYU01000041">
    <property type="protein sequence ID" value="GBG28438.1"/>
    <property type="molecule type" value="Genomic_DNA"/>
</dbReference>
<evidence type="ECO:0000259" key="3">
    <source>
        <dbReference type="Pfam" id="PF00501"/>
    </source>
</evidence>
<dbReference type="Pfam" id="PF13193">
    <property type="entry name" value="AMP-binding_C"/>
    <property type="match status" value="1"/>
</dbReference>
<dbReference type="PROSITE" id="PS00455">
    <property type="entry name" value="AMP_BINDING"/>
    <property type="match status" value="1"/>
</dbReference>
<evidence type="ECO:0000256" key="2">
    <source>
        <dbReference type="ARBA" id="ARBA00022598"/>
    </source>
</evidence>
<dbReference type="Gene3D" id="3.30.300.30">
    <property type="match status" value="1"/>
</dbReference>
<feature type="domain" description="AMP-binding enzyme C-terminal" evidence="4">
    <location>
        <begin position="485"/>
        <end position="561"/>
    </location>
</feature>
<comment type="similarity">
    <text evidence="1">Belongs to the ATP-dependent AMP-binding enzyme family.</text>
</comment>
<name>A0A2R5GFB8_9STRA</name>
<dbReference type="Proteomes" id="UP000241890">
    <property type="component" value="Unassembled WGS sequence"/>
</dbReference>
<protein>
    <submittedName>
        <fullName evidence="5">4-coumarate--CoA ligase</fullName>
    </submittedName>
</protein>
<proteinExistence type="inferred from homology"/>
<evidence type="ECO:0000313" key="5">
    <source>
        <dbReference type="EMBL" id="GBG28438.1"/>
    </source>
</evidence>
<gene>
    <name evidence="5" type="ORF">FCC1311_090141</name>
</gene>
<organism evidence="5 6">
    <name type="scientific">Hondaea fermentalgiana</name>
    <dbReference type="NCBI Taxonomy" id="2315210"/>
    <lineage>
        <taxon>Eukaryota</taxon>
        <taxon>Sar</taxon>
        <taxon>Stramenopiles</taxon>
        <taxon>Bigyra</taxon>
        <taxon>Labyrinthulomycetes</taxon>
        <taxon>Thraustochytrida</taxon>
        <taxon>Thraustochytriidae</taxon>
        <taxon>Hondaea</taxon>
    </lineage>
</organism>
<dbReference type="Pfam" id="PF00501">
    <property type="entry name" value="AMP-binding"/>
    <property type="match status" value="1"/>
</dbReference>
<sequence length="579" mass="63768">MLAPPIRGVRALGQHGARRLGGAGAGAGVGASRGYQSVTKDENHVYTSTFPEQDGTLVDKYRFTEFMMRDFHKQGSALAILDGVTGDERSFEDLLDDVQKVGRGIQEEFQIGKGSSVALFMPNHVDFFTALHAPAKLGAVVTPINPAYREYEVANQLRSADVRLVIAHPDTLHVAREAASQKNREKGPDEAICQVICVSDEFADFRAGPKVTDLLPDTPADPESTLYLPFSSGTTGKPKGVELTHSNLIWNVLQSHEVDNKFFHDKTVVLSPLPMFHIYGFLVSVHSPLYHGKPLITMKRFDLERFCALVEEHKCTRAHVVPPILLQLSKSPIVDKYDMSSLEICQSAAAPLGTEVENAVRDRLKCEVKQLWGMSELSPLGTGNPDDRVKGGSAGPPIAHTQVKIVDVSTGETLGPGEEGELCVRGPQVMKGYLNDPEKTRETLTEDGWLRTGDIAKVDEHGYVYITDRLKELIKVKGFPVAPAELEAVVFTHPDVIDTCVIPVPDEESGEIPRAYCVMREGHKTTEQDIVDYVADIVAPYKKLRGGVVFVDFVPKTESGKLLRRVLIQQDRERTAEKQ</sequence>
<dbReference type="InterPro" id="IPR020845">
    <property type="entry name" value="AMP-binding_CS"/>
</dbReference>
<accession>A0A2R5GFB8</accession>
<reference evidence="5 6" key="1">
    <citation type="submission" date="2017-12" db="EMBL/GenBank/DDBJ databases">
        <title>Sequencing, de novo assembly and annotation of complete genome of a new Thraustochytrid species, strain FCC1311.</title>
        <authorList>
            <person name="Sedici K."/>
            <person name="Godart F."/>
            <person name="Aiese Cigliano R."/>
            <person name="Sanseverino W."/>
            <person name="Barakat M."/>
            <person name="Ortet P."/>
            <person name="Marechal E."/>
            <person name="Cagnac O."/>
            <person name="Amato A."/>
        </authorList>
    </citation>
    <scope>NUCLEOTIDE SEQUENCE [LARGE SCALE GENOMIC DNA]</scope>
</reference>
<keyword evidence="6" id="KW-1185">Reference proteome</keyword>
<dbReference type="CDD" id="cd05911">
    <property type="entry name" value="Firefly_Luc_like"/>
    <property type="match status" value="1"/>
</dbReference>
<keyword evidence="2 5" id="KW-0436">Ligase</keyword>
<dbReference type="FunFam" id="3.30.300.30:FF:000007">
    <property type="entry name" value="4-coumarate--CoA ligase 2"/>
    <property type="match status" value="1"/>
</dbReference>
<feature type="domain" description="AMP-dependent synthetase/ligase" evidence="3">
    <location>
        <begin position="73"/>
        <end position="434"/>
    </location>
</feature>